<feature type="transmembrane region" description="Helical" evidence="10">
    <location>
        <begin position="172"/>
        <end position="200"/>
    </location>
</feature>
<dbReference type="GO" id="GO:0005549">
    <property type="term" value="F:odorant binding"/>
    <property type="evidence" value="ECO:0007669"/>
    <property type="project" value="InterPro"/>
</dbReference>
<reference evidence="11" key="1">
    <citation type="journal article" date="2023" name="G3 (Bethesda)">
        <title>Whole genome assemblies of Zophobas morio and Tenebrio molitor.</title>
        <authorList>
            <person name="Kaur S."/>
            <person name="Stinson S.A."/>
            <person name="diCenzo G.C."/>
        </authorList>
    </citation>
    <scope>NUCLEOTIDE SEQUENCE</scope>
    <source>
        <strain evidence="11">QUZm001</strain>
    </source>
</reference>
<evidence type="ECO:0000256" key="7">
    <source>
        <dbReference type="ARBA" id="ARBA00023136"/>
    </source>
</evidence>
<keyword evidence="8" id="KW-0675">Receptor</keyword>
<name>A0AA38J379_9CUCU</name>
<evidence type="ECO:0000256" key="3">
    <source>
        <dbReference type="ARBA" id="ARBA00022606"/>
    </source>
</evidence>
<keyword evidence="3" id="KW-0716">Sensory transduction</keyword>
<dbReference type="EMBL" id="JALNTZ010000001">
    <property type="protein sequence ID" value="KAJ3665156.1"/>
    <property type="molecule type" value="Genomic_DNA"/>
</dbReference>
<keyword evidence="5" id="KW-0552">Olfaction</keyword>
<evidence type="ECO:0000256" key="1">
    <source>
        <dbReference type="ARBA" id="ARBA00004651"/>
    </source>
</evidence>
<keyword evidence="2" id="KW-1003">Cell membrane</keyword>
<evidence type="ECO:0000256" key="4">
    <source>
        <dbReference type="ARBA" id="ARBA00022692"/>
    </source>
</evidence>
<keyword evidence="9" id="KW-0807">Transducer</keyword>
<evidence type="ECO:0000256" key="2">
    <source>
        <dbReference type="ARBA" id="ARBA00022475"/>
    </source>
</evidence>
<dbReference type="Pfam" id="PF02949">
    <property type="entry name" value="7tm_6"/>
    <property type="match status" value="1"/>
</dbReference>
<protein>
    <recommendedName>
        <fullName evidence="13">Odorant receptor</fullName>
    </recommendedName>
</protein>
<feature type="transmembrane region" description="Helical" evidence="10">
    <location>
        <begin position="133"/>
        <end position="152"/>
    </location>
</feature>
<dbReference type="PANTHER" id="PTHR21137:SF35">
    <property type="entry name" value="ODORANT RECEPTOR 19A-RELATED"/>
    <property type="match status" value="1"/>
</dbReference>
<dbReference type="GO" id="GO:0005886">
    <property type="term" value="C:plasma membrane"/>
    <property type="evidence" value="ECO:0007669"/>
    <property type="project" value="UniProtKB-SubCell"/>
</dbReference>
<keyword evidence="4 10" id="KW-0812">Transmembrane</keyword>
<comment type="caution">
    <text evidence="11">The sequence shown here is derived from an EMBL/GenBank/DDBJ whole genome shotgun (WGS) entry which is preliminary data.</text>
</comment>
<organism evidence="11 12">
    <name type="scientific">Zophobas morio</name>
    <dbReference type="NCBI Taxonomy" id="2755281"/>
    <lineage>
        <taxon>Eukaryota</taxon>
        <taxon>Metazoa</taxon>
        <taxon>Ecdysozoa</taxon>
        <taxon>Arthropoda</taxon>
        <taxon>Hexapoda</taxon>
        <taxon>Insecta</taxon>
        <taxon>Pterygota</taxon>
        <taxon>Neoptera</taxon>
        <taxon>Endopterygota</taxon>
        <taxon>Coleoptera</taxon>
        <taxon>Polyphaga</taxon>
        <taxon>Cucujiformia</taxon>
        <taxon>Tenebrionidae</taxon>
        <taxon>Zophobas</taxon>
    </lineage>
</organism>
<keyword evidence="12" id="KW-1185">Reference proteome</keyword>
<dbReference type="AlphaFoldDB" id="A0AA38J379"/>
<accession>A0AA38J379</accession>
<feature type="transmembrane region" description="Helical" evidence="10">
    <location>
        <begin position="44"/>
        <end position="62"/>
    </location>
</feature>
<dbReference type="InterPro" id="IPR004117">
    <property type="entry name" value="7tm6_olfct_rcpt"/>
</dbReference>
<dbReference type="Proteomes" id="UP001168821">
    <property type="component" value="Unassembled WGS sequence"/>
</dbReference>
<sequence>MDSSIKTSVDGDDLIAIPLKILWYARLHPLLNSWRSTLHNTTNLILFSLFLALAIIGIINSYKENIYFTAECLETSLLAIQTIGKILTLYVHKEILLQLVIQRSTFWKPIAFAKQVQQECSVIRKRVKKILRCYYILGFVSPITYDLQPILAGTLPLTFYRPPVSFKYLVVMIWYLSFFTTATFIGTDSLFYSLVASLCLQFKLLKYKLKENVASSEESDNKFWKKVKEVVDHHVFLLSYCQKLNTAFQSVFLMQFLLLVANGAVAMFIFMEPGILSNRIKCFAHFVRTLCDAAFYCVSVEFLTDSVCSIKYQGKLVQFFFVGKSN</sequence>
<evidence type="ECO:0000256" key="6">
    <source>
        <dbReference type="ARBA" id="ARBA00022989"/>
    </source>
</evidence>
<evidence type="ECO:0000256" key="10">
    <source>
        <dbReference type="SAM" id="Phobius"/>
    </source>
</evidence>
<dbReference type="GO" id="GO:0007165">
    <property type="term" value="P:signal transduction"/>
    <property type="evidence" value="ECO:0007669"/>
    <property type="project" value="UniProtKB-KW"/>
</dbReference>
<feature type="transmembrane region" description="Helical" evidence="10">
    <location>
        <begin position="251"/>
        <end position="271"/>
    </location>
</feature>
<evidence type="ECO:0008006" key="13">
    <source>
        <dbReference type="Google" id="ProtNLM"/>
    </source>
</evidence>
<proteinExistence type="predicted"/>
<keyword evidence="6 10" id="KW-1133">Transmembrane helix</keyword>
<evidence type="ECO:0000256" key="9">
    <source>
        <dbReference type="ARBA" id="ARBA00023224"/>
    </source>
</evidence>
<evidence type="ECO:0000256" key="5">
    <source>
        <dbReference type="ARBA" id="ARBA00022725"/>
    </source>
</evidence>
<gene>
    <name evidence="11" type="ORF">Zmor_000668</name>
</gene>
<dbReference type="GO" id="GO:0004984">
    <property type="term" value="F:olfactory receptor activity"/>
    <property type="evidence" value="ECO:0007669"/>
    <property type="project" value="InterPro"/>
</dbReference>
<dbReference type="PANTHER" id="PTHR21137">
    <property type="entry name" value="ODORANT RECEPTOR"/>
    <property type="match status" value="1"/>
</dbReference>
<evidence type="ECO:0000313" key="12">
    <source>
        <dbReference type="Proteomes" id="UP001168821"/>
    </source>
</evidence>
<evidence type="ECO:0000256" key="8">
    <source>
        <dbReference type="ARBA" id="ARBA00023170"/>
    </source>
</evidence>
<keyword evidence="7 10" id="KW-0472">Membrane</keyword>
<evidence type="ECO:0000313" key="11">
    <source>
        <dbReference type="EMBL" id="KAJ3665156.1"/>
    </source>
</evidence>
<comment type="subcellular location">
    <subcellularLocation>
        <location evidence="1">Cell membrane</location>
        <topology evidence="1">Multi-pass membrane protein</topology>
    </subcellularLocation>
</comment>